<dbReference type="PANTHER" id="PTHR30136">
    <property type="entry name" value="HELIX-TURN-HELIX TRANSCRIPTIONAL REGULATOR, ICLR FAMILY"/>
    <property type="match status" value="1"/>
</dbReference>
<feature type="domain" description="IclR-ED" evidence="5">
    <location>
        <begin position="83"/>
        <end position="269"/>
    </location>
</feature>
<dbReference type="SMART" id="SM00346">
    <property type="entry name" value="HTH_ICLR"/>
    <property type="match status" value="1"/>
</dbReference>
<dbReference type="GO" id="GO:0045892">
    <property type="term" value="P:negative regulation of DNA-templated transcription"/>
    <property type="evidence" value="ECO:0007669"/>
    <property type="project" value="TreeGrafter"/>
</dbReference>
<dbReference type="PROSITE" id="PS51078">
    <property type="entry name" value="ICLR_ED"/>
    <property type="match status" value="1"/>
</dbReference>
<dbReference type="InterPro" id="IPR005471">
    <property type="entry name" value="Tscrpt_reg_IclR_N"/>
</dbReference>
<keyword evidence="3" id="KW-0804">Transcription</keyword>
<dbReference type="GO" id="GO:0003677">
    <property type="term" value="F:DNA binding"/>
    <property type="evidence" value="ECO:0007669"/>
    <property type="project" value="UniProtKB-KW"/>
</dbReference>
<dbReference type="Gene3D" id="3.30.450.40">
    <property type="match status" value="1"/>
</dbReference>
<dbReference type="PANTHER" id="PTHR30136:SF35">
    <property type="entry name" value="HTH-TYPE TRANSCRIPTIONAL REGULATOR RV1719"/>
    <property type="match status" value="1"/>
</dbReference>
<dbReference type="KEGG" id="mind:mvi_01100"/>
<dbReference type="InterPro" id="IPR036390">
    <property type="entry name" value="WH_DNA-bd_sf"/>
</dbReference>
<dbReference type="AlphaFoldDB" id="A0A8H8WNX9"/>
<sequence length="269" mass="29103">MNPGGGRTPHRHGATGQMQVKQAANVLELLEYFAERRRPATLAEISDDLGWPRSSTFNLVGTIVERGYLYEPRPRAGYYPTPRWLTLALTVAEAEPLPGVVDDLVADVAAATGETTAVGTLTGIHALFLVVAESRHQVRYHARVGDRVPVHASSAGRAILAQYPAASREAIYRRVAFERFSDTTPLGVEIVERALLEAEERGYHQSDSEYIADLAGVALPLPLGDRRLSIVVAGPTSRCLARRPETAAILKAALSRHGLAEPGAQAQSR</sequence>
<dbReference type="InterPro" id="IPR014757">
    <property type="entry name" value="Tscrpt_reg_IclR_C"/>
</dbReference>
<accession>A0A8H8WNX9</accession>
<dbReference type="InterPro" id="IPR050707">
    <property type="entry name" value="HTH_MetabolicPath_Reg"/>
</dbReference>
<dbReference type="EMBL" id="AP024145">
    <property type="protein sequence ID" value="BCM81649.1"/>
    <property type="molecule type" value="Genomic_DNA"/>
</dbReference>
<dbReference type="Pfam" id="PF01614">
    <property type="entry name" value="IclR_C"/>
    <property type="match status" value="1"/>
</dbReference>
<proteinExistence type="predicted"/>
<dbReference type="Gene3D" id="1.10.10.10">
    <property type="entry name" value="Winged helix-like DNA-binding domain superfamily/Winged helix DNA-binding domain"/>
    <property type="match status" value="1"/>
</dbReference>
<evidence type="ECO:0000256" key="1">
    <source>
        <dbReference type="ARBA" id="ARBA00023015"/>
    </source>
</evidence>
<evidence type="ECO:0000259" key="5">
    <source>
        <dbReference type="PROSITE" id="PS51078"/>
    </source>
</evidence>
<dbReference type="InterPro" id="IPR029016">
    <property type="entry name" value="GAF-like_dom_sf"/>
</dbReference>
<evidence type="ECO:0000256" key="3">
    <source>
        <dbReference type="ARBA" id="ARBA00023163"/>
    </source>
</evidence>
<dbReference type="SUPFAM" id="SSF46785">
    <property type="entry name" value="Winged helix' DNA-binding domain"/>
    <property type="match status" value="1"/>
</dbReference>
<dbReference type="Pfam" id="PF09339">
    <property type="entry name" value="HTH_IclR"/>
    <property type="match status" value="1"/>
</dbReference>
<reference evidence="6" key="1">
    <citation type="submission" date="2020-11" db="EMBL/GenBank/DDBJ databases">
        <title>Complete genome sequence of a novel pathogenic Methylobacterium strain isolated from rice in Vietnam.</title>
        <authorList>
            <person name="Lai K."/>
            <person name="Okazaki S."/>
            <person name="Higashi K."/>
            <person name="Mori H."/>
            <person name="Toyoda A."/>
            <person name="Kurokawa K."/>
        </authorList>
    </citation>
    <scope>NUCLEOTIDE SEQUENCE</scope>
    <source>
        <strain evidence="6">VL1</strain>
    </source>
</reference>
<evidence type="ECO:0000313" key="7">
    <source>
        <dbReference type="Proteomes" id="UP000663508"/>
    </source>
</evidence>
<dbReference type="SUPFAM" id="SSF55781">
    <property type="entry name" value="GAF domain-like"/>
    <property type="match status" value="1"/>
</dbReference>
<dbReference type="Proteomes" id="UP000663508">
    <property type="component" value="Chromosome"/>
</dbReference>
<dbReference type="GO" id="GO:0003700">
    <property type="term" value="F:DNA-binding transcription factor activity"/>
    <property type="evidence" value="ECO:0007669"/>
    <property type="project" value="TreeGrafter"/>
</dbReference>
<feature type="domain" description="HTH iclR-type" evidence="4">
    <location>
        <begin position="20"/>
        <end position="82"/>
    </location>
</feature>
<evidence type="ECO:0000259" key="4">
    <source>
        <dbReference type="PROSITE" id="PS51077"/>
    </source>
</evidence>
<dbReference type="InterPro" id="IPR036388">
    <property type="entry name" value="WH-like_DNA-bd_sf"/>
</dbReference>
<protein>
    <submittedName>
        <fullName evidence="6">Transcriptional regulator</fullName>
    </submittedName>
</protein>
<name>A0A8H8WNX9_9HYPH</name>
<evidence type="ECO:0000313" key="6">
    <source>
        <dbReference type="EMBL" id="BCM81649.1"/>
    </source>
</evidence>
<keyword evidence="1" id="KW-0805">Transcription regulation</keyword>
<evidence type="ECO:0000256" key="2">
    <source>
        <dbReference type="ARBA" id="ARBA00023125"/>
    </source>
</evidence>
<keyword evidence="2" id="KW-0238">DNA-binding</keyword>
<organism evidence="6 7">
    <name type="scientific">Methylobacterium indicum</name>
    <dbReference type="NCBI Taxonomy" id="1775910"/>
    <lineage>
        <taxon>Bacteria</taxon>
        <taxon>Pseudomonadati</taxon>
        <taxon>Pseudomonadota</taxon>
        <taxon>Alphaproteobacteria</taxon>
        <taxon>Hyphomicrobiales</taxon>
        <taxon>Methylobacteriaceae</taxon>
        <taxon>Methylobacterium</taxon>
    </lineage>
</organism>
<gene>
    <name evidence="6" type="ORF">mvi_01100</name>
</gene>
<dbReference type="PROSITE" id="PS51077">
    <property type="entry name" value="HTH_ICLR"/>
    <property type="match status" value="1"/>
</dbReference>